<dbReference type="Pfam" id="PF00078">
    <property type="entry name" value="RVT_1"/>
    <property type="match status" value="1"/>
</dbReference>
<dbReference type="InterPro" id="IPR002156">
    <property type="entry name" value="RNaseH_domain"/>
</dbReference>
<keyword evidence="6" id="KW-1185">Reference proteome</keyword>
<name>A0A2Z6NZV1_TRISU</name>
<reference evidence="6" key="1">
    <citation type="journal article" date="2017" name="Front. Plant Sci.">
        <title>Climate Clever Clovers: New Paradigm to Reduce the Environmental Footprint of Ruminants by Breeding Low Methanogenic Forages Utilizing Haplotype Variation.</title>
        <authorList>
            <person name="Kaur P."/>
            <person name="Appels R."/>
            <person name="Bayer P.E."/>
            <person name="Keeble-Gagnere G."/>
            <person name="Wang J."/>
            <person name="Hirakawa H."/>
            <person name="Shirasawa K."/>
            <person name="Vercoe P."/>
            <person name="Stefanova K."/>
            <person name="Durmic Z."/>
            <person name="Nichols P."/>
            <person name="Revell C."/>
            <person name="Isobe S.N."/>
            <person name="Edwards D."/>
            <person name="Erskine W."/>
        </authorList>
    </citation>
    <scope>NUCLEOTIDE SEQUENCE [LARGE SCALE GENOMIC DNA]</scope>
    <source>
        <strain evidence="6">cv. Daliak</strain>
    </source>
</reference>
<dbReference type="InterPro" id="IPR025836">
    <property type="entry name" value="Zn_knuckle_CX2CX4HX4C"/>
</dbReference>
<dbReference type="PANTHER" id="PTHR33116">
    <property type="entry name" value="REVERSE TRANSCRIPTASE ZINC-BINDING DOMAIN-CONTAINING PROTEIN-RELATED-RELATED"/>
    <property type="match status" value="1"/>
</dbReference>
<feature type="region of interest" description="Disordered" evidence="2">
    <location>
        <begin position="251"/>
        <end position="293"/>
    </location>
</feature>
<dbReference type="InterPro" id="IPR043502">
    <property type="entry name" value="DNA/RNA_pol_sf"/>
</dbReference>
<evidence type="ECO:0000259" key="3">
    <source>
        <dbReference type="PROSITE" id="PS50158"/>
    </source>
</evidence>
<keyword evidence="1" id="KW-0479">Metal-binding</keyword>
<keyword evidence="1" id="KW-0862">Zinc</keyword>
<dbReference type="SUPFAM" id="SSF56672">
    <property type="entry name" value="DNA/RNA polymerases"/>
    <property type="match status" value="1"/>
</dbReference>
<dbReference type="GO" id="GO:0004523">
    <property type="term" value="F:RNA-DNA hybrid ribonuclease activity"/>
    <property type="evidence" value="ECO:0007669"/>
    <property type="project" value="InterPro"/>
</dbReference>
<dbReference type="PROSITE" id="PS50158">
    <property type="entry name" value="ZF_CCHC"/>
    <property type="match status" value="1"/>
</dbReference>
<dbReference type="Proteomes" id="UP000242715">
    <property type="component" value="Unassembled WGS sequence"/>
</dbReference>
<feature type="compositionally biased region" description="Polar residues" evidence="2">
    <location>
        <begin position="257"/>
        <end position="267"/>
    </location>
</feature>
<gene>
    <name evidence="5" type="ORF">TSUD_140560</name>
</gene>
<proteinExistence type="predicted"/>
<evidence type="ECO:0008006" key="7">
    <source>
        <dbReference type="Google" id="ProtNLM"/>
    </source>
</evidence>
<evidence type="ECO:0000256" key="1">
    <source>
        <dbReference type="PROSITE-ProRule" id="PRU00047"/>
    </source>
</evidence>
<dbReference type="Gene3D" id="3.60.10.10">
    <property type="entry name" value="Endonuclease/exonuclease/phosphatase"/>
    <property type="match status" value="1"/>
</dbReference>
<dbReference type="PANTHER" id="PTHR33116:SF86">
    <property type="entry name" value="REVERSE TRANSCRIPTASE DOMAIN-CONTAINING PROTEIN"/>
    <property type="match status" value="1"/>
</dbReference>
<protein>
    <recommendedName>
        <fullName evidence="7">CCHC-type domain-containing protein</fullName>
    </recommendedName>
</protein>
<dbReference type="Pfam" id="PF13456">
    <property type="entry name" value="RVT_3"/>
    <property type="match status" value="1"/>
</dbReference>
<dbReference type="PROSITE" id="PS50878">
    <property type="entry name" value="RT_POL"/>
    <property type="match status" value="1"/>
</dbReference>
<sequence length="1610" mass="184242">MEREKQIISPTEDEEDCITVEAEEICEEEETFKRTLVGKLWTENPYNVRAFKQTIAQAWRLKNSIEVQDLEENLFLFRFTTKKDADTVLRNGPWSFDRNLLILHRVSGEEQPSDLDMHNVNFWVRVYDLPFKLRSEAMAKKLGNIMGNFEEVDPKDANRTGRFLRLKASLDLRKPLKRGTKIKFQDKNMWVDFKYERLPNFCFACGKIGHQMKECEDVEDVDENNYSDIAEKSQAYGPWLRASPLPRIFEEPRKDASSGSCSKNLFPSSSQSKGGQSEGKKDKEQEVDQQPVVGIEKQLVPTKATNNLDVEDVAESLGAVAISTSFVVGKTTKSQGGSKGRKWVRNKSSKPVKAQTARKLAKELGKRNLVDVAISEVRALSRLIRLENPQVVFLMETRLKVPEIDRLKFKLGFSSGLAIDCKGVGRERAGGLALFWKDHMDITIKSYSLNHIHGQCVDVETNEPWDLTGIYAEEKKGGLVRTQGQLEIGRQAILESRLNDLGFEGYPLTWSNGRNSDDNKQCRQDRAMSSDEFINRFSPIHVLHLPRYGSDHVVLVITLEAPTHRDQRRRRRRKRLFRFEESWTSNARCEPLIQACWSQPCLSFSDKLGRLRDMGNELGDHSVGSIHKEIVRIEKLIQNHDMWDESETSIQRFKALEHTLEELLKEEETMWRQRSRALWLKDGDKNTKFFHGKASQRRKVNEIKKLKDEHGLWWRGEEKVEKLMLDYFKELFTSASPSNVEQTCGVVREKLSLEDRVRCDEEYTGAEVIEAINQMHPLKAPGPDGLPALFYQKYWHIVGNDVQQMVLKVLNDNGRVDEFNKTFIVLIPKGKNPKSPKDYRPISLCNVVMKIITKVVANRIKSTLPNVIDQEQSAFIQGRLITDNALIAMECFHWMKKKKKGKKGVMALKLNMSKAYDRIEWKFVENVLSSMGYPPRMVTLIMRCISTVSYQVLINGQPSSPFIPQRGLRQGDPLSPYLFVLCADVLSGLIHKAVAANNIHGIKIARSAPQISHLFFADDTLLLARANQVEARIIMKILDEYQQASGQVVNLDKSEASFSRNVPIEEVNTICELMKVKAVEAQSRYLGFPVPFGRSKKVIFAGVMDRVWKKLKGWKEKFLSRAGKETLIKAVAQAIPNYILSCYKLPEGCCHDIDSMLARFWWGSKDEERKIHWMSWVRLSKSKSKGRMGLKGFSDFNKALLGKHCWRLSTDPDSLLSKVLKSRYFPRTSFLEAAIGFQPSYGWRSILSAREVLVQGSRWCIGNGRITRIWKDTWLPDFTKVRSRNATCTLSDDALVSELIDDQTRQWNRAIIFKFFTNDEALKIVSTPLSLNLPADKIIWHWERDGVYSVRPAYHLLCDARDINLPGPSSSGDDSLWKKIWKAPIPNKVKNFMSRLAKNILPTRDNLKKKGISLDTSCPLCHNDSENAHHLFMHCNMLKLALFASPLGCHPPMNVDLNCWLLEWLNCSDKLGAQLFCTILWKFWFARNQYVFNGYPIEPLRLAQSALLFVQEFNEANNLSRSTHVATRVHNTNSASPCQFSMFVDAGCFSNARTGWGLVLKDQRGNVTWNACRREDIEVTPILAEALELRWAIQSALSQGIQSISFNCDA</sequence>
<evidence type="ECO:0000313" key="6">
    <source>
        <dbReference type="Proteomes" id="UP000242715"/>
    </source>
</evidence>
<evidence type="ECO:0000256" key="2">
    <source>
        <dbReference type="SAM" id="MobiDB-lite"/>
    </source>
</evidence>
<dbReference type="EMBL" id="DF973869">
    <property type="protein sequence ID" value="GAU41525.1"/>
    <property type="molecule type" value="Genomic_DNA"/>
</dbReference>
<dbReference type="Pfam" id="PF13966">
    <property type="entry name" value="zf-RVT"/>
    <property type="match status" value="1"/>
</dbReference>
<dbReference type="SUPFAM" id="SSF56219">
    <property type="entry name" value="DNase I-like"/>
    <property type="match status" value="1"/>
</dbReference>
<accession>A0A2Z6NZV1</accession>
<organism evidence="5 6">
    <name type="scientific">Trifolium subterraneum</name>
    <name type="common">Subterranean clover</name>
    <dbReference type="NCBI Taxonomy" id="3900"/>
    <lineage>
        <taxon>Eukaryota</taxon>
        <taxon>Viridiplantae</taxon>
        <taxon>Streptophyta</taxon>
        <taxon>Embryophyta</taxon>
        <taxon>Tracheophyta</taxon>
        <taxon>Spermatophyta</taxon>
        <taxon>Magnoliopsida</taxon>
        <taxon>eudicotyledons</taxon>
        <taxon>Gunneridae</taxon>
        <taxon>Pentapetalae</taxon>
        <taxon>rosids</taxon>
        <taxon>fabids</taxon>
        <taxon>Fabales</taxon>
        <taxon>Fabaceae</taxon>
        <taxon>Papilionoideae</taxon>
        <taxon>50 kb inversion clade</taxon>
        <taxon>NPAAA clade</taxon>
        <taxon>Hologalegina</taxon>
        <taxon>IRL clade</taxon>
        <taxon>Trifolieae</taxon>
        <taxon>Trifolium</taxon>
    </lineage>
</organism>
<dbReference type="GO" id="GO:0008270">
    <property type="term" value="F:zinc ion binding"/>
    <property type="evidence" value="ECO:0007669"/>
    <property type="project" value="UniProtKB-KW"/>
</dbReference>
<dbReference type="GO" id="GO:0003676">
    <property type="term" value="F:nucleic acid binding"/>
    <property type="evidence" value="ECO:0007669"/>
    <property type="project" value="InterPro"/>
</dbReference>
<evidence type="ECO:0000313" key="5">
    <source>
        <dbReference type="EMBL" id="GAU41525.1"/>
    </source>
</evidence>
<dbReference type="InterPro" id="IPR036691">
    <property type="entry name" value="Endo/exonu/phosph_ase_sf"/>
</dbReference>
<dbReference type="Pfam" id="PF14392">
    <property type="entry name" value="zf-CCHC_4"/>
    <property type="match status" value="1"/>
</dbReference>
<dbReference type="CDD" id="cd01650">
    <property type="entry name" value="RT_nLTR_like"/>
    <property type="match status" value="1"/>
</dbReference>
<feature type="domain" description="Reverse transcriptase" evidence="4">
    <location>
        <begin position="808"/>
        <end position="1090"/>
    </location>
</feature>
<dbReference type="OrthoDB" id="428918at2759"/>
<dbReference type="InterPro" id="IPR000477">
    <property type="entry name" value="RT_dom"/>
</dbReference>
<keyword evidence="1" id="KW-0863">Zinc-finger</keyword>
<evidence type="ECO:0000259" key="4">
    <source>
        <dbReference type="PROSITE" id="PS50878"/>
    </source>
</evidence>
<dbReference type="InterPro" id="IPR025558">
    <property type="entry name" value="DUF4283"/>
</dbReference>
<feature type="domain" description="CCHC-type" evidence="3">
    <location>
        <begin position="202"/>
        <end position="217"/>
    </location>
</feature>
<dbReference type="Pfam" id="PF14111">
    <property type="entry name" value="DUF4283"/>
    <property type="match status" value="1"/>
</dbReference>
<dbReference type="InterPro" id="IPR001878">
    <property type="entry name" value="Znf_CCHC"/>
</dbReference>
<dbReference type="InterPro" id="IPR026960">
    <property type="entry name" value="RVT-Znf"/>
</dbReference>